<dbReference type="RefSeq" id="WP_113693479.1">
    <property type="nucleotide sequence ID" value="NZ_CP015163.1"/>
</dbReference>
<dbReference type="SUPFAM" id="SSF54593">
    <property type="entry name" value="Glyoxalase/Bleomycin resistance protein/Dihydroxybiphenyl dioxygenase"/>
    <property type="match status" value="2"/>
</dbReference>
<dbReference type="PROSITE" id="PS51819">
    <property type="entry name" value="VOC"/>
    <property type="match status" value="1"/>
</dbReference>
<name>A0A344L868_9PSEU</name>
<dbReference type="CDD" id="cd07247">
    <property type="entry name" value="SgaA_N_like"/>
    <property type="match status" value="2"/>
</dbReference>
<accession>A0A344L868</accession>
<dbReference type="InterPro" id="IPR029068">
    <property type="entry name" value="Glyas_Bleomycin-R_OHBP_Dase"/>
</dbReference>
<organism evidence="2 3">
    <name type="scientific">Amycolatopsis albispora</name>
    <dbReference type="NCBI Taxonomy" id="1804986"/>
    <lineage>
        <taxon>Bacteria</taxon>
        <taxon>Bacillati</taxon>
        <taxon>Actinomycetota</taxon>
        <taxon>Actinomycetes</taxon>
        <taxon>Pseudonocardiales</taxon>
        <taxon>Pseudonocardiaceae</taxon>
        <taxon>Amycolatopsis</taxon>
    </lineage>
</organism>
<evidence type="ECO:0000313" key="3">
    <source>
        <dbReference type="Proteomes" id="UP000250434"/>
    </source>
</evidence>
<dbReference type="Gene3D" id="3.10.180.10">
    <property type="entry name" value="2,3-Dihydroxybiphenyl 1,2-Dioxygenase, domain 1"/>
    <property type="match status" value="2"/>
</dbReference>
<gene>
    <name evidence="2" type="ORF">A4R43_18370</name>
</gene>
<dbReference type="Pfam" id="PF18029">
    <property type="entry name" value="Glyoxalase_6"/>
    <property type="match status" value="1"/>
</dbReference>
<dbReference type="OrthoDB" id="9793039at2"/>
<evidence type="ECO:0000313" key="2">
    <source>
        <dbReference type="EMBL" id="AXB44242.1"/>
    </source>
</evidence>
<reference evidence="2 3" key="1">
    <citation type="submission" date="2016-04" db="EMBL/GenBank/DDBJ databases">
        <title>Complete genome sequence and analysis of deep-sea sediment isolate, Amycolatopsis sp. WP1.</title>
        <authorList>
            <person name="Wang H."/>
            <person name="Chen S."/>
            <person name="Wu Q."/>
        </authorList>
    </citation>
    <scope>NUCLEOTIDE SEQUENCE [LARGE SCALE GENOMIC DNA]</scope>
    <source>
        <strain evidence="2 3">WP1</strain>
    </source>
</reference>
<dbReference type="PANTHER" id="PTHR33993:SF14">
    <property type="entry name" value="GB|AAF24581.1"/>
    <property type="match status" value="1"/>
</dbReference>
<keyword evidence="3" id="KW-1185">Reference proteome</keyword>
<feature type="domain" description="VOC" evidence="1">
    <location>
        <begin position="16"/>
        <end position="131"/>
    </location>
</feature>
<dbReference type="Proteomes" id="UP000250434">
    <property type="component" value="Chromosome"/>
</dbReference>
<dbReference type="KEGG" id="aab:A4R43_18370"/>
<proteinExistence type="predicted"/>
<dbReference type="AlphaFoldDB" id="A0A344L868"/>
<protein>
    <submittedName>
        <fullName evidence="2">Glyoxalase</fullName>
    </submittedName>
</protein>
<sequence length="281" mass="30148">MSVSSAAAQPVLSPGIPCWVELASPDVAEAEAFYNGLFGWSYELKRDPATSDGRYSLASLGGFSVGGLYRAAASQPPGWTVHLSVHNTAGAAEWVEHLGGVVTLGPVEIPGRGYILHALDPTGTPIVFWQPAATWEFAAGAPNTFSGADLNTTDGAIADQFYSRLFNYNVHQIGGENIDYAEWRLDHQPVLYRYVMGPEYRPGTPPHWMVYFEVDPARGADAAAGHALMLGGSVVVQPYDTPFGRVAVLADPHGSVFSVIDHSRVIEAHYGGAEVDDPYDD</sequence>
<dbReference type="PANTHER" id="PTHR33993">
    <property type="entry name" value="GLYOXALASE-RELATED"/>
    <property type="match status" value="1"/>
</dbReference>
<dbReference type="InterPro" id="IPR041581">
    <property type="entry name" value="Glyoxalase_6"/>
</dbReference>
<dbReference type="InterPro" id="IPR037523">
    <property type="entry name" value="VOC_core"/>
</dbReference>
<evidence type="ECO:0000259" key="1">
    <source>
        <dbReference type="PROSITE" id="PS51819"/>
    </source>
</evidence>
<dbReference type="InterPro" id="IPR052164">
    <property type="entry name" value="Anthracycline_SecMetBiosynth"/>
</dbReference>
<dbReference type="EMBL" id="CP015163">
    <property type="protein sequence ID" value="AXB44242.1"/>
    <property type="molecule type" value="Genomic_DNA"/>
</dbReference>